<feature type="transmembrane region" description="Helical" evidence="5">
    <location>
        <begin position="319"/>
        <end position="339"/>
    </location>
</feature>
<dbReference type="KEGG" id="copr:Cop2CBH44_14330"/>
<dbReference type="Pfam" id="PF25145">
    <property type="entry name" value="NfeD1b_N"/>
    <property type="match status" value="1"/>
</dbReference>
<keyword evidence="2 5" id="KW-0812">Transmembrane</keyword>
<dbReference type="SUPFAM" id="SSF52096">
    <property type="entry name" value="ClpP/crotonase"/>
    <property type="match status" value="1"/>
</dbReference>
<dbReference type="InterPro" id="IPR002810">
    <property type="entry name" value="NfeD-like_C"/>
</dbReference>
<organism evidence="9 10">
    <name type="scientific">Coprobacter secundus subsp. similis</name>
    <dbReference type="NCBI Taxonomy" id="2751153"/>
    <lineage>
        <taxon>Bacteria</taxon>
        <taxon>Pseudomonadati</taxon>
        <taxon>Bacteroidota</taxon>
        <taxon>Bacteroidia</taxon>
        <taxon>Bacteroidales</taxon>
        <taxon>Barnesiellaceae</taxon>
        <taxon>Coprobacter</taxon>
    </lineage>
</organism>
<dbReference type="InterPro" id="IPR056739">
    <property type="entry name" value="NfeD_membrane"/>
</dbReference>
<protein>
    <submittedName>
        <fullName evidence="9">Uncharacterized protein</fullName>
    </submittedName>
</protein>
<feature type="domain" description="NfeD integral membrane" evidence="7">
    <location>
        <begin position="247"/>
        <end position="371"/>
    </location>
</feature>
<evidence type="ECO:0000259" key="7">
    <source>
        <dbReference type="Pfam" id="PF24961"/>
    </source>
</evidence>
<feature type="domain" description="NfeD1b N-terminal" evidence="8">
    <location>
        <begin position="27"/>
        <end position="218"/>
    </location>
</feature>
<dbReference type="Proteomes" id="UP000594042">
    <property type="component" value="Chromosome"/>
</dbReference>
<keyword evidence="10" id="KW-1185">Reference proteome</keyword>
<evidence type="ECO:0000256" key="3">
    <source>
        <dbReference type="ARBA" id="ARBA00022989"/>
    </source>
</evidence>
<feature type="transmembrane region" description="Helical" evidence="5">
    <location>
        <begin position="293"/>
        <end position="312"/>
    </location>
</feature>
<evidence type="ECO:0000259" key="6">
    <source>
        <dbReference type="Pfam" id="PF01957"/>
    </source>
</evidence>
<comment type="subcellular location">
    <subcellularLocation>
        <location evidence="1">Membrane</location>
        <topology evidence="1">Multi-pass membrane protein</topology>
    </subcellularLocation>
</comment>
<reference evidence="10" key="1">
    <citation type="submission" date="2020-07" db="EMBL/GenBank/DDBJ databases">
        <title>Complete genome sequencing of Coprobacter sp. strain 2CBH44.</title>
        <authorList>
            <person name="Sakamoto M."/>
            <person name="Murakami T."/>
            <person name="Mori H."/>
        </authorList>
    </citation>
    <scope>NUCLEOTIDE SEQUENCE [LARGE SCALE GENOMIC DNA]</scope>
    <source>
        <strain evidence="10">2CBH44</strain>
    </source>
</reference>
<dbReference type="CDD" id="cd07021">
    <property type="entry name" value="Clp_protease_NfeD_like"/>
    <property type="match status" value="1"/>
</dbReference>
<proteinExistence type="predicted"/>
<dbReference type="RefSeq" id="WP_021931201.1">
    <property type="nucleotide sequence ID" value="NZ_AP023322.1"/>
</dbReference>
<evidence type="ECO:0000256" key="2">
    <source>
        <dbReference type="ARBA" id="ARBA00022692"/>
    </source>
</evidence>
<feature type="transmembrane region" description="Helical" evidence="5">
    <location>
        <begin position="351"/>
        <end position="373"/>
    </location>
</feature>
<dbReference type="InterPro" id="IPR029045">
    <property type="entry name" value="ClpP/crotonase-like_dom_sf"/>
</dbReference>
<evidence type="ECO:0000313" key="9">
    <source>
        <dbReference type="EMBL" id="BCI63080.1"/>
    </source>
</evidence>
<feature type="transmembrane region" description="Helical" evidence="5">
    <location>
        <begin position="267"/>
        <end position="287"/>
    </location>
</feature>
<dbReference type="InterPro" id="IPR052165">
    <property type="entry name" value="Membrane_assoc_protease"/>
</dbReference>
<accession>A0A7G1HU65</accession>
<dbReference type="AlphaFoldDB" id="A0A7G1HU65"/>
<dbReference type="GO" id="GO:0005886">
    <property type="term" value="C:plasma membrane"/>
    <property type="evidence" value="ECO:0007669"/>
    <property type="project" value="TreeGrafter"/>
</dbReference>
<name>A0A7G1HU65_9BACT</name>
<keyword evidence="3 5" id="KW-1133">Transmembrane helix</keyword>
<dbReference type="Gene3D" id="3.90.226.10">
    <property type="entry name" value="2-enoyl-CoA Hydratase, Chain A, domain 1"/>
    <property type="match status" value="1"/>
</dbReference>
<keyword evidence="4 5" id="KW-0472">Membrane</keyword>
<dbReference type="EMBL" id="AP023322">
    <property type="protein sequence ID" value="BCI63080.1"/>
    <property type="molecule type" value="Genomic_DNA"/>
</dbReference>
<evidence type="ECO:0000259" key="8">
    <source>
        <dbReference type="Pfam" id="PF25145"/>
    </source>
</evidence>
<dbReference type="PANTHER" id="PTHR33507:SF3">
    <property type="entry name" value="INNER MEMBRANE PROTEIN YBBJ"/>
    <property type="match status" value="1"/>
</dbReference>
<gene>
    <name evidence="9" type="ORF">Cop2CBH44_14330</name>
</gene>
<evidence type="ECO:0000313" key="10">
    <source>
        <dbReference type="Proteomes" id="UP000594042"/>
    </source>
</evidence>
<dbReference type="InterPro" id="IPR056738">
    <property type="entry name" value="NfeD1b_N"/>
</dbReference>
<dbReference type="Pfam" id="PF01957">
    <property type="entry name" value="NfeD"/>
    <property type="match status" value="1"/>
</dbReference>
<feature type="domain" description="NfeD-like C-terminal" evidence="6">
    <location>
        <begin position="406"/>
        <end position="458"/>
    </location>
</feature>
<evidence type="ECO:0000256" key="4">
    <source>
        <dbReference type="ARBA" id="ARBA00023136"/>
    </source>
</evidence>
<evidence type="ECO:0000256" key="1">
    <source>
        <dbReference type="ARBA" id="ARBA00004141"/>
    </source>
</evidence>
<dbReference type="Pfam" id="PF24961">
    <property type="entry name" value="NfeD_membrane"/>
    <property type="match status" value="1"/>
</dbReference>
<evidence type="ECO:0000256" key="5">
    <source>
        <dbReference type="SAM" id="Phobius"/>
    </source>
</evidence>
<sequence length="462" mass="50417">MKRFSFVIIILFLLPVFSVYAVEKTLIYKINLKKEVGSTTWRYVKRGMAEASKKKADAVILHMNTYGGTVIHADSIRTLILNSSIPVYAFIDNNAASAGALIAIACDSIYMRPGANIGAATVVNGNGEAMPDKYQSYMRATIRSTAEAHGADTIINDGDTVVRWKRDPHIAEAMVDERVVIPSVIDSGKVLTLTALEAEKWGYCEAIVNSTDEIISKCLNQKQYTIEEYHPTLFDEIAGFLTNPAFQAILVMIIIGGIYFELQSPGIGFPSAAALIAGVLYFVPLYIDGFAAGWEILIFLVGVILLILELIIIPGFGVAGILGSIMVFTGLILALINNIDFDFSPVEPRIISQSILTVISGIVMGFVIAIYLAHKIGSKGIFHRLALHTVQDAEKGFIGVPRDLFELVGREGIAATIMRPSGKVMIGSEEYDAMALYGYIEKGESIKVVKTENTQLYVIKTK</sequence>
<dbReference type="PANTHER" id="PTHR33507">
    <property type="entry name" value="INNER MEMBRANE PROTEIN YBBJ"/>
    <property type="match status" value="1"/>
</dbReference>
<feature type="transmembrane region" description="Helical" evidence="5">
    <location>
        <begin position="237"/>
        <end position="260"/>
    </location>
</feature>
<dbReference type="InterPro" id="IPR012340">
    <property type="entry name" value="NA-bd_OB-fold"/>
</dbReference>
<dbReference type="SUPFAM" id="SSF141322">
    <property type="entry name" value="NfeD domain-like"/>
    <property type="match status" value="1"/>
</dbReference>
<dbReference type="Gene3D" id="2.40.50.140">
    <property type="entry name" value="Nucleic acid-binding proteins"/>
    <property type="match status" value="1"/>
</dbReference>